<gene>
    <name evidence="1" type="ORF">IW261DRAFT_1485074</name>
</gene>
<organism evidence="1 2">
    <name type="scientific">Armillaria novae-zelandiae</name>
    <dbReference type="NCBI Taxonomy" id="153914"/>
    <lineage>
        <taxon>Eukaryota</taxon>
        <taxon>Fungi</taxon>
        <taxon>Dikarya</taxon>
        <taxon>Basidiomycota</taxon>
        <taxon>Agaricomycotina</taxon>
        <taxon>Agaricomycetes</taxon>
        <taxon>Agaricomycetidae</taxon>
        <taxon>Agaricales</taxon>
        <taxon>Marasmiineae</taxon>
        <taxon>Physalacriaceae</taxon>
        <taxon>Armillaria</taxon>
    </lineage>
</organism>
<name>A0AA39P4R2_9AGAR</name>
<dbReference type="Proteomes" id="UP001175227">
    <property type="component" value="Unassembled WGS sequence"/>
</dbReference>
<dbReference type="InterPro" id="IPR036188">
    <property type="entry name" value="FAD/NAD-bd_sf"/>
</dbReference>
<reference evidence="1" key="1">
    <citation type="submission" date="2023-06" db="EMBL/GenBank/DDBJ databases">
        <authorList>
            <consortium name="Lawrence Berkeley National Laboratory"/>
            <person name="Ahrendt S."/>
            <person name="Sahu N."/>
            <person name="Indic B."/>
            <person name="Wong-Bajracharya J."/>
            <person name="Merenyi Z."/>
            <person name="Ke H.-M."/>
            <person name="Monk M."/>
            <person name="Kocsube S."/>
            <person name="Drula E."/>
            <person name="Lipzen A."/>
            <person name="Balint B."/>
            <person name="Henrissat B."/>
            <person name="Andreopoulos B."/>
            <person name="Martin F.M."/>
            <person name="Harder C.B."/>
            <person name="Rigling D."/>
            <person name="Ford K.L."/>
            <person name="Foster G.D."/>
            <person name="Pangilinan J."/>
            <person name="Papanicolaou A."/>
            <person name="Barry K."/>
            <person name="LaButti K."/>
            <person name="Viragh M."/>
            <person name="Koriabine M."/>
            <person name="Yan M."/>
            <person name="Riley R."/>
            <person name="Champramary S."/>
            <person name="Plett K.L."/>
            <person name="Tsai I.J."/>
            <person name="Slot J."/>
            <person name="Sipos G."/>
            <person name="Plett J."/>
            <person name="Nagy L.G."/>
            <person name="Grigoriev I.V."/>
        </authorList>
    </citation>
    <scope>NUCLEOTIDE SEQUENCE</scope>
    <source>
        <strain evidence="1">ICMP 16352</strain>
    </source>
</reference>
<dbReference type="Gene3D" id="3.50.50.60">
    <property type="entry name" value="FAD/NAD(P)-binding domain"/>
    <property type="match status" value="1"/>
</dbReference>
<dbReference type="EMBL" id="JAUEPR010000016">
    <property type="protein sequence ID" value="KAK0477541.1"/>
    <property type="molecule type" value="Genomic_DNA"/>
</dbReference>
<evidence type="ECO:0000313" key="1">
    <source>
        <dbReference type="EMBL" id="KAK0477541.1"/>
    </source>
</evidence>
<protein>
    <recommendedName>
        <fullName evidence="3">Glucose-methanol-choline oxidoreductase N-terminal domain-containing protein</fullName>
    </recommendedName>
</protein>
<evidence type="ECO:0000313" key="2">
    <source>
        <dbReference type="Proteomes" id="UP001175227"/>
    </source>
</evidence>
<accession>A0AA39P4R2</accession>
<comment type="caution">
    <text evidence="1">The sequence shown here is derived from an EMBL/GenBank/DDBJ whole genome shotgun (WGS) entry which is preliminary data.</text>
</comment>
<proteinExistence type="predicted"/>
<keyword evidence="2" id="KW-1185">Reference proteome</keyword>
<evidence type="ECO:0008006" key="3">
    <source>
        <dbReference type="Google" id="ProtNLM"/>
    </source>
</evidence>
<sequence>MGSSLILERLGIGAASILGKFGIKQVVDLPGVGKEYNGKRSASSVLITPYIMDANTVKTEAISSKHPELWGRKFKRLTLAA</sequence>
<dbReference type="AlphaFoldDB" id="A0AA39P4R2"/>